<dbReference type="InterPro" id="IPR002347">
    <property type="entry name" value="SDR_fam"/>
</dbReference>
<evidence type="ECO:0000256" key="1">
    <source>
        <dbReference type="ARBA" id="ARBA00006484"/>
    </source>
</evidence>
<name>A0ABS1JBG5_9BACL</name>
<dbReference type="RefSeq" id="WP_201635806.1">
    <property type="nucleotide sequence ID" value="NZ_JAEQNB010000004.1"/>
</dbReference>
<dbReference type="InterPro" id="IPR036291">
    <property type="entry name" value="NAD(P)-bd_dom_sf"/>
</dbReference>
<dbReference type="EMBL" id="JAEQNB010000004">
    <property type="protein sequence ID" value="MBL0387621.1"/>
    <property type="molecule type" value="Genomic_DNA"/>
</dbReference>
<dbReference type="CDD" id="cd05233">
    <property type="entry name" value="SDR_c"/>
    <property type="match status" value="1"/>
</dbReference>
<dbReference type="Proteomes" id="UP000602284">
    <property type="component" value="Unassembled WGS sequence"/>
</dbReference>
<dbReference type="PANTHER" id="PTHR42879:SF2">
    <property type="entry name" value="3-OXOACYL-[ACYL-CARRIER-PROTEIN] REDUCTASE FABG"/>
    <property type="match status" value="1"/>
</dbReference>
<dbReference type="PANTHER" id="PTHR42879">
    <property type="entry name" value="3-OXOACYL-(ACYL-CARRIER-PROTEIN) REDUCTASE"/>
    <property type="match status" value="1"/>
</dbReference>
<evidence type="ECO:0000256" key="2">
    <source>
        <dbReference type="RuleBase" id="RU000363"/>
    </source>
</evidence>
<proteinExistence type="inferred from homology"/>
<dbReference type="Pfam" id="PF00106">
    <property type="entry name" value="adh_short"/>
    <property type="match status" value="1"/>
</dbReference>
<dbReference type="PRINTS" id="PR00080">
    <property type="entry name" value="SDRFAMILY"/>
</dbReference>
<comment type="caution">
    <text evidence="3">The sequence shown here is derived from an EMBL/GenBank/DDBJ whole genome shotgun (WGS) entry which is preliminary data.</text>
</comment>
<sequence>MEALNGKVAIITGANQGIGLAIAQRLAEQGVAIGMGSNKAEELRQAAEEIRAAGGRVVAVPVDVRNPTDIEDLVKQTLEAFGTIDIVINNAGVTYFGGVQQCTETEWDNTLNINVKGYFLLTKAVLPTLIEKKGGHIINMSSIWGKKGSATMVAYSTSKFAIEGFTQSLIDEVKPHGIKVTSVVLDKVDTPFRDNMTEFVNFSEEQKQRMLTADDVADSVMFALTSSPRSLPSSIHLDAYLWK</sequence>
<gene>
    <name evidence="3" type="ORF">JJB07_13355</name>
</gene>
<organism evidence="3 4">
    <name type="scientific">Tumebacillus amylolyticus</name>
    <dbReference type="NCBI Taxonomy" id="2801339"/>
    <lineage>
        <taxon>Bacteria</taxon>
        <taxon>Bacillati</taxon>
        <taxon>Bacillota</taxon>
        <taxon>Bacilli</taxon>
        <taxon>Bacillales</taxon>
        <taxon>Alicyclobacillaceae</taxon>
        <taxon>Tumebacillus</taxon>
    </lineage>
</organism>
<dbReference type="Gene3D" id="3.40.50.720">
    <property type="entry name" value="NAD(P)-binding Rossmann-like Domain"/>
    <property type="match status" value="1"/>
</dbReference>
<comment type="similarity">
    <text evidence="1 2">Belongs to the short-chain dehydrogenases/reductases (SDR) family.</text>
</comment>
<evidence type="ECO:0000313" key="4">
    <source>
        <dbReference type="Proteomes" id="UP000602284"/>
    </source>
</evidence>
<dbReference type="PRINTS" id="PR00081">
    <property type="entry name" value="GDHRDH"/>
</dbReference>
<dbReference type="InterPro" id="IPR050259">
    <property type="entry name" value="SDR"/>
</dbReference>
<evidence type="ECO:0000313" key="3">
    <source>
        <dbReference type="EMBL" id="MBL0387621.1"/>
    </source>
</evidence>
<protein>
    <submittedName>
        <fullName evidence="3">SDR family oxidoreductase</fullName>
    </submittedName>
</protein>
<dbReference type="SUPFAM" id="SSF51735">
    <property type="entry name" value="NAD(P)-binding Rossmann-fold domains"/>
    <property type="match status" value="1"/>
</dbReference>
<keyword evidence="4" id="KW-1185">Reference proteome</keyword>
<accession>A0ABS1JBG5</accession>
<reference evidence="3 4" key="1">
    <citation type="submission" date="2021-01" db="EMBL/GenBank/DDBJ databases">
        <title>Tumebacillus sp. strain ITR2 16S ribosomal RNA gene Genome sequencing and assembly.</title>
        <authorList>
            <person name="Kang M."/>
        </authorList>
    </citation>
    <scope>NUCLEOTIDE SEQUENCE [LARGE SCALE GENOMIC DNA]</scope>
    <source>
        <strain evidence="3 4">ITR2</strain>
    </source>
</reference>